<dbReference type="Gene3D" id="1.10.600.10">
    <property type="entry name" value="Farnesyl Diphosphate Synthase"/>
    <property type="match status" value="1"/>
</dbReference>
<evidence type="ECO:0000313" key="5">
    <source>
        <dbReference type="Proteomes" id="UP000008080"/>
    </source>
</evidence>
<dbReference type="PANTHER" id="PTHR12001:SF44">
    <property type="entry name" value="GERANYLGERANYL PYROPHOSPHATE SYNTHASE"/>
    <property type="match status" value="1"/>
</dbReference>
<protein>
    <submittedName>
        <fullName evidence="4">Putative octaprenyl-diphosphate synthase</fullName>
    </submittedName>
</protein>
<proteinExistence type="inferred from homology"/>
<dbReference type="GO" id="GO:0008299">
    <property type="term" value="P:isoprenoid biosynthetic process"/>
    <property type="evidence" value="ECO:0007669"/>
    <property type="project" value="InterPro"/>
</dbReference>
<dbReference type="PROSITE" id="PS00723">
    <property type="entry name" value="POLYPRENYL_SYNTHASE_1"/>
    <property type="match status" value="1"/>
</dbReference>
<dbReference type="EMBL" id="BX842650">
    <property type="protein sequence ID" value="CAE79592.1"/>
    <property type="molecule type" value="Genomic_DNA"/>
</dbReference>
<organism evidence="4 5">
    <name type="scientific">Bdellovibrio bacteriovorus (strain ATCC 15356 / DSM 50701 / NCIMB 9529 / HD100)</name>
    <dbReference type="NCBI Taxonomy" id="264462"/>
    <lineage>
        <taxon>Bacteria</taxon>
        <taxon>Pseudomonadati</taxon>
        <taxon>Bdellovibrionota</taxon>
        <taxon>Bdellovibrionia</taxon>
        <taxon>Bdellovibrionales</taxon>
        <taxon>Pseudobdellovibrionaceae</taxon>
        <taxon>Bdellovibrio</taxon>
    </lineage>
</organism>
<dbReference type="Pfam" id="PF00348">
    <property type="entry name" value="polyprenyl_synt"/>
    <property type="match status" value="1"/>
</dbReference>
<evidence type="ECO:0000313" key="4">
    <source>
        <dbReference type="EMBL" id="CAE79592.1"/>
    </source>
</evidence>
<keyword evidence="1" id="KW-0479">Metal-binding</keyword>
<evidence type="ECO:0000256" key="1">
    <source>
        <dbReference type="ARBA" id="ARBA00022723"/>
    </source>
</evidence>
<dbReference type="InterPro" id="IPR000092">
    <property type="entry name" value="Polyprenyl_synt"/>
</dbReference>
<dbReference type="STRING" id="264462.Bd1723"/>
<dbReference type="HOGENOM" id="CLU_796373_0_0_7"/>
<keyword evidence="2" id="KW-0460">Magnesium</keyword>
<comment type="similarity">
    <text evidence="3">Belongs to the FPP/GGPP synthase family.</text>
</comment>
<dbReference type="GeneID" id="93014680"/>
<evidence type="ECO:0000256" key="2">
    <source>
        <dbReference type="ARBA" id="ARBA00022842"/>
    </source>
</evidence>
<dbReference type="SUPFAM" id="SSF48576">
    <property type="entry name" value="Terpenoid synthases"/>
    <property type="match status" value="1"/>
</dbReference>
<name>Q6MMB3_BDEBA</name>
<dbReference type="InterPro" id="IPR008949">
    <property type="entry name" value="Isoprenoid_synthase_dom_sf"/>
</dbReference>
<dbReference type="KEGG" id="bba:Bd1723"/>
<dbReference type="eggNOG" id="COG0142">
    <property type="taxonomic scope" value="Bacteria"/>
</dbReference>
<dbReference type="PANTHER" id="PTHR12001">
    <property type="entry name" value="GERANYLGERANYL PYROPHOSPHATE SYNTHASE"/>
    <property type="match status" value="1"/>
</dbReference>
<dbReference type="GO" id="GO:0004659">
    <property type="term" value="F:prenyltransferase activity"/>
    <property type="evidence" value="ECO:0007669"/>
    <property type="project" value="InterPro"/>
</dbReference>
<evidence type="ECO:0000256" key="3">
    <source>
        <dbReference type="RuleBase" id="RU004466"/>
    </source>
</evidence>
<sequence>MNLILSSALQVSSASSVEQFWSTFLHDPAREFMSRPKKEFRAELVSLGCRLYSKGAPLTEKQKSVIAELSRVLEWIHAGSLIVDDIQDDSLERRGGPTAHRLYGVGPALNLGNWMYFEALKGLHALPVDDSVKLKIISCAHEAMHQAHLGQALDLGANMKTLSAEQIQEVVHKSHSLKSGALVALAMQVGALIGDAQADLQLLQELGMQLGSSLQRFDDLGNLKFNCTDSKALEDLKLGRPSWIWMFLASCGDSAEIRAFKDCLEFLPETHALESFVQSADLKKRAHAEALRLHREMEERLKASFAGLENAQTLNLLKNLTERIVHAYE</sequence>
<dbReference type="InterPro" id="IPR033749">
    <property type="entry name" value="Polyprenyl_synt_CS"/>
</dbReference>
<reference evidence="4 5" key="1">
    <citation type="journal article" date="2004" name="Science">
        <title>A predator unmasked: life cycle of Bdellovibrio bacteriovorus from a genomic perspective.</title>
        <authorList>
            <person name="Rendulic S."/>
            <person name="Jagtap P."/>
            <person name="Rosinus A."/>
            <person name="Eppinger M."/>
            <person name="Baar C."/>
            <person name="Lanz C."/>
            <person name="Keller H."/>
            <person name="Lambert C."/>
            <person name="Evans K.J."/>
            <person name="Goesmann A."/>
            <person name="Meyer F."/>
            <person name="Sockett R.E."/>
            <person name="Schuster S.C."/>
        </authorList>
    </citation>
    <scope>NUCLEOTIDE SEQUENCE [LARGE SCALE GENOMIC DNA]</scope>
    <source>
        <strain evidence="5">ATCC 15356 / DSM 50701 / NCIMB 9529 / HD100</strain>
    </source>
</reference>
<dbReference type="GO" id="GO:0046872">
    <property type="term" value="F:metal ion binding"/>
    <property type="evidence" value="ECO:0007669"/>
    <property type="project" value="UniProtKB-KW"/>
</dbReference>
<keyword evidence="5" id="KW-1185">Reference proteome</keyword>
<accession>Q6MMB3</accession>
<dbReference type="RefSeq" id="WP_011164194.1">
    <property type="nucleotide sequence ID" value="NC_005363.1"/>
</dbReference>
<keyword evidence="3" id="KW-0808">Transferase</keyword>
<gene>
    <name evidence="4" type="ordered locus">Bd1723</name>
</gene>
<dbReference type="AlphaFoldDB" id="Q6MMB3"/>
<dbReference type="Proteomes" id="UP000008080">
    <property type="component" value="Chromosome"/>
</dbReference>